<evidence type="ECO:0000256" key="4">
    <source>
        <dbReference type="ARBA" id="ARBA00013229"/>
    </source>
</evidence>
<comment type="similarity">
    <text evidence="2">In the N-terminal section; belongs to the PMEI family.</text>
</comment>
<dbReference type="CDD" id="cd15798">
    <property type="entry name" value="PMEI-like_3"/>
    <property type="match status" value="1"/>
</dbReference>
<comment type="function">
    <text evidence="11">Acts in the modification of cell walls via demethylesterification of cell wall pectin.</text>
</comment>
<keyword evidence="5 13" id="KW-0378">Hydrolase</keyword>
<dbReference type="Pfam" id="PF04043">
    <property type="entry name" value="PMEI"/>
    <property type="match status" value="1"/>
</dbReference>
<feature type="domain" description="Pectinesterase inhibitor" evidence="16">
    <location>
        <begin position="101"/>
        <end position="253"/>
    </location>
</feature>
<feature type="compositionally biased region" description="Basic and acidic residues" evidence="14">
    <location>
        <begin position="47"/>
        <end position="98"/>
    </location>
</feature>
<keyword evidence="8" id="KW-0325">Glycoprotein</keyword>
<dbReference type="EC" id="3.1.1.11" evidence="4 13"/>
<accession>A0AAD8I3D9</accession>
<keyword evidence="9" id="KW-0961">Cell wall biogenesis/degradation</keyword>
<evidence type="ECO:0000259" key="16">
    <source>
        <dbReference type="SMART" id="SM00856"/>
    </source>
</evidence>
<dbReference type="InterPro" id="IPR035513">
    <property type="entry name" value="Invertase/methylesterase_inhib"/>
</dbReference>
<dbReference type="AlphaFoldDB" id="A0AAD8I3D9"/>
<dbReference type="Gene3D" id="1.20.140.40">
    <property type="entry name" value="Invertase/pectin methylesterase inhibitor family protein"/>
    <property type="match status" value="1"/>
</dbReference>
<dbReference type="InterPro" id="IPR006501">
    <property type="entry name" value="Pectinesterase_inhib_dom"/>
</dbReference>
<gene>
    <name evidence="17" type="ORF">POM88_024635</name>
</gene>
<reference evidence="17" key="2">
    <citation type="submission" date="2023-05" db="EMBL/GenBank/DDBJ databases">
        <authorList>
            <person name="Schelkunov M.I."/>
        </authorList>
    </citation>
    <scope>NUCLEOTIDE SEQUENCE</scope>
    <source>
        <strain evidence="17">Hsosn_3</strain>
        <tissue evidence="17">Leaf</tissue>
    </source>
</reference>
<reference evidence="17" key="1">
    <citation type="submission" date="2023-02" db="EMBL/GenBank/DDBJ databases">
        <title>Genome of toxic invasive species Heracleum sosnowskyi carries increased number of genes despite the absence of recent whole-genome duplications.</title>
        <authorList>
            <person name="Schelkunov M."/>
            <person name="Shtratnikova V."/>
            <person name="Makarenko M."/>
            <person name="Klepikova A."/>
            <person name="Omelchenko D."/>
            <person name="Novikova G."/>
            <person name="Obukhova E."/>
            <person name="Bogdanov V."/>
            <person name="Penin A."/>
            <person name="Logacheva M."/>
        </authorList>
    </citation>
    <scope>NUCLEOTIDE SEQUENCE</scope>
    <source>
        <strain evidence="17">Hsosn_3</strain>
        <tissue evidence="17">Leaf</tissue>
    </source>
</reference>
<dbReference type="EMBL" id="JAUIZM010000006">
    <property type="protein sequence ID" value="KAK1377891.1"/>
    <property type="molecule type" value="Genomic_DNA"/>
</dbReference>
<dbReference type="SUPFAM" id="SSF101148">
    <property type="entry name" value="Plant invertase/pectin methylesterase inhibitor"/>
    <property type="match status" value="1"/>
</dbReference>
<evidence type="ECO:0000256" key="1">
    <source>
        <dbReference type="ARBA" id="ARBA00005184"/>
    </source>
</evidence>
<dbReference type="Pfam" id="PF01095">
    <property type="entry name" value="Pectinesterase"/>
    <property type="match status" value="1"/>
</dbReference>
<evidence type="ECO:0000256" key="5">
    <source>
        <dbReference type="ARBA" id="ARBA00022801"/>
    </source>
</evidence>
<evidence type="ECO:0000256" key="15">
    <source>
        <dbReference type="SAM" id="Phobius"/>
    </source>
</evidence>
<dbReference type="PROSITE" id="PS00503">
    <property type="entry name" value="PECTINESTERASE_2"/>
    <property type="match status" value="1"/>
</dbReference>
<comment type="catalytic activity">
    <reaction evidence="10 13">
        <text>[(1-&gt;4)-alpha-D-galacturonosyl methyl ester](n) + n H2O = [(1-&gt;4)-alpha-D-galacturonosyl](n) + n methanol + n H(+)</text>
        <dbReference type="Rhea" id="RHEA:22380"/>
        <dbReference type="Rhea" id="RHEA-COMP:14570"/>
        <dbReference type="Rhea" id="RHEA-COMP:14573"/>
        <dbReference type="ChEBI" id="CHEBI:15377"/>
        <dbReference type="ChEBI" id="CHEBI:15378"/>
        <dbReference type="ChEBI" id="CHEBI:17790"/>
        <dbReference type="ChEBI" id="CHEBI:140522"/>
        <dbReference type="ChEBI" id="CHEBI:140523"/>
        <dbReference type="EC" id="3.1.1.11"/>
    </reaction>
</comment>
<dbReference type="GO" id="GO:0042545">
    <property type="term" value="P:cell wall modification"/>
    <property type="evidence" value="ECO:0007669"/>
    <property type="project" value="UniProtKB-UniRule"/>
</dbReference>
<dbReference type="Proteomes" id="UP001237642">
    <property type="component" value="Unassembled WGS sequence"/>
</dbReference>
<evidence type="ECO:0000256" key="8">
    <source>
        <dbReference type="ARBA" id="ARBA00023180"/>
    </source>
</evidence>
<comment type="pathway">
    <text evidence="1 13">Glycan metabolism; pectin degradation; 2-dehydro-3-deoxy-D-gluconate from pectin: step 1/5.</text>
</comment>
<dbReference type="FunFam" id="1.20.140.40:FF:000001">
    <property type="entry name" value="Pectinesterase"/>
    <property type="match status" value="1"/>
</dbReference>
<evidence type="ECO:0000256" key="6">
    <source>
        <dbReference type="ARBA" id="ARBA00023085"/>
    </source>
</evidence>
<sequence length="620" mass="69301">MAFEDFDLLAQRREIEKKRKRHRMMVIALVLCIVVIGAAVAVVVVKKKDDDDNQPAKKNPDDTSKESTGDKTREDKDNANDEKPAHGDKTNEDKDNADVTKSSKMVTTMCASTDFKATCESNLGKFVKANPSETQQPKDLVKAAFSVVSSELEMAMNDSSKFKLDTPKKKEAFEVCKKVIDDALQELNSSTNAVGEKEIGALDSQRGDLNNWLSAVMSYQQTCVDAFPEGEAKEEIKKALRTSTELTSNSLAIVSQISSILSSFQKPKRLLLSESRQRSLLEEKFPAWMSIAERRLLKIGPPKQKPDVTVAKDGSGNFKTINDALAKLPQNHQGRYVIFIKEGVYEENVLLTKKMVNVTMFGDGSQKTIITGNKNNVDGVPTFKTATFAAEGDGFLAQNIGFRNTAGPEKHQAVALRVQSDRSIFLNCRMEGYQDTLYVQAHRQFYRGCYVSGTVDFIFGDAAAILQNCLIFVRKPMDGQKNTVTAQGRSDKRETTGLVLHNCHIMADNQLSSVKEKVKSYLGRPWKEFSRTIVMETEIDDIIDPQGWLPWEGNFALSTLFYAEYSNEGPRSDVKNRVKWPGFKVIKRDEALKYTVGPFLQGDSWLKGDVDAPVHFDLFN</sequence>
<dbReference type="SUPFAM" id="SSF51126">
    <property type="entry name" value="Pectin lyase-like"/>
    <property type="match status" value="1"/>
</dbReference>
<dbReference type="SMART" id="SM00856">
    <property type="entry name" value="PMEI"/>
    <property type="match status" value="1"/>
</dbReference>
<dbReference type="PANTHER" id="PTHR31707">
    <property type="entry name" value="PECTINESTERASE"/>
    <property type="match status" value="1"/>
</dbReference>
<organism evidence="17 18">
    <name type="scientific">Heracleum sosnowskyi</name>
    <dbReference type="NCBI Taxonomy" id="360622"/>
    <lineage>
        <taxon>Eukaryota</taxon>
        <taxon>Viridiplantae</taxon>
        <taxon>Streptophyta</taxon>
        <taxon>Embryophyta</taxon>
        <taxon>Tracheophyta</taxon>
        <taxon>Spermatophyta</taxon>
        <taxon>Magnoliopsida</taxon>
        <taxon>eudicotyledons</taxon>
        <taxon>Gunneridae</taxon>
        <taxon>Pentapetalae</taxon>
        <taxon>asterids</taxon>
        <taxon>campanulids</taxon>
        <taxon>Apiales</taxon>
        <taxon>Apiaceae</taxon>
        <taxon>Apioideae</taxon>
        <taxon>apioid superclade</taxon>
        <taxon>Tordylieae</taxon>
        <taxon>Tordyliinae</taxon>
        <taxon>Heracleum</taxon>
    </lineage>
</organism>
<evidence type="ECO:0000256" key="9">
    <source>
        <dbReference type="ARBA" id="ARBA00023316"/>
    </source>
</evidence>
<proteinExistence type="inferred from homology"/>
<evidence type="ECO:0000256" key="7">
    <source>
        <dbReference type="ARBA" id="ARBA00023157"/>
    </source>
</evidence>
<evidence type="ECO:0000256" key="14">
    <source>
        <dbReference type="SAM" id="MobiDB-lite"/>
    </source>
</evidence>
<keyword evidence="18" id="KW-1185">Reference proteome</keyword>
<protein>
    <recommendedName>
        <fullName evidence="4 13">Pectinesterase</fullName>
        <ecNumber evidence="4 13">3.1.1.11</ecNumber>
    </recommendedName>
</protein>
<dbReference type="InterPro" id="IPR033131">
    <property type="entry name" value="Pectinesterase_Asp_AS"/>
</dbReference>
<feature type="transmembrane region" description="Helical" evidence="15">
    <location>
        <begin position="25"/>
        <end position="45"/>
    </location>
</feature>
<evidence type="ECO:0000256" key="2">
    <source>
        <dbReference type="ARBA" id="ARBA00006027"/>
    </source>
</evidence>
<feature type="region of interest" description="Disordered" evidence="14">
    <location>
        <begin position="47"/>
        <end position="101"/>
    </location>
</feature>
<evidence type="ECO:0000256" key="13">
    <source>
        <dbReference type="RuleBase" id="RU000589"/>
    </source>
</evidence>
<keyword evidence="7" id="KW-1015">Disulfide bond</keyword>
<dbReference type="FunFam" id="2.160.20.10:FF:000001">
    <property type="entry name" value="Pectinesterase"/>
    <property type="match status" value="1"/>
</dbReference>
<evidence type="ECO:0000256" key="12">
    <source>
        <dbReference type="PROSITE-ProRule" id="PRU10040"/>
    </source>
</evidence>
<dbReference type="Gene3D" id="2.160.20.10">
    <property type="entry name" value="Single-stranded right-handed beta-helix, Pectin lyase-like"/>
    <property type="match status" value="1"/>
</dbReference>
<dbReference type="GO" id="GO:0004857">
    <property type="term" value="F:enzyme inhibitor activity"/>
    <property type="evidence" value="ECO:0007669"/>
    <property type="project" value="InterPro"/>
</dbReference>
<keyword evidence="15" id="KW-0812">Transmembrane</keyword>
<comment type="caution">
    <text evidence="17">The sequence shown here is derived from an EMBL/GenBank/DDBJ whole genome shotgun (WGS) entry which is preliminary data.</text>
</comment>
<dbReference type="InterPro" id="IPR012334">
    <property type="entry name" value="Pectin_lyas_fold"/>
</dbReference>
<evidence type="ECO:0000256" key="3">
    <source>
        <dbReference type="ARBA" id="ARBA00007786"/>
    </source>
</evidence>
<keyword evidence="6 13" id="KW-0063">Aspartyl esterase</keyword>
<evidence type="ECO:0000313" key="17">
    <source>
        <dbReference type="EMBL" id="KAK1377891.1"/>
    </source>
</evidence>
<feature type="active site" evidence="12">
    <location>
        <position position="456"/>
    </location>
</feature>
<evidence type="ECO:0000313" key="18">
    <source>
        <dbReference type="Proteomes" id="UP001237642"/>
    </source>
</evidence>
<dbReference type="InterPro" id="IPR000070">
    <property type="entry name" value="Pectinesterase_cat"/>
</dbReference>
<dbReference type="InterPro" id="IPR011050">
    <property type="entry name" value="Pectin_lyase_fold/virulence"/>
</dbReference>
<keyword evidence="15" id="KW-1133">Transmembrane helix</keyword>
<evidence type="ECO:0000256" key="11">
    <source>
        <dbReference type="ARBA" id="ARBA00057335"/>
    </source>
</evidence>
<name>A0AAD8I3D9_9APIA</name>
<dbReference type="NCBIfam" id="TIGR01614">
    <property type="entry name" value="PME_inhib"/>
    <property type="match status" value="1"/>
</dbReference>
<keyword evidence="15" id="KW-0472">Membrane</keyword>
<dbReference type="GO" id="GO:0045490">
    <property type="term" value="P:pectin catabolic process"/>
    <property type="evidence" value="ECO:0007669"/>
    <property type="project" value="UniProtKB-UniRule"/>
</dbReference>
<dbReference type="GO" id="GO:0030599">
    <property type="term" value="F:pectinesterase activity"/>
    <property type="evidence" value="ECO:0007669"/>
    <property type="project" value="UniProtKB-UniRule"/>
</dbReference>
<comment type="similarity">
    <text evidence="3">In the C-terminal section; belongs to the pectinesterase family.</text>
</comment>
<evidence type="ECO:0000256" key="10">
    <source>
        <dbReference type="ARBA" id="ARBA00047928"/>
    </source>
</evidence>